<reference evidence="2 3" key="1">
    <citation type="journal article" date="2008" name="PLoS Genet.">
        <title>Genomic islands in the pathogenic filamentous fungus Aspergillus fumigatus.</title>
        <authorList>
            <person name="Fedorova N.D."/>
            <person name="Khaldi N."/>
            <person name="Joardar V.S."/>
            <person name="Maiti R."/>
            <person name="Amedeo P."/>
            <person name="Anderson M.J."/>
            <person name="Crabtree J."/>
            <person name="Silva J.C."/>
            <person name="Badger J.H."/>
            <person name="Albarraq A."/>
            <person name="Angiuoli S."/>
            <person name="Bussey H."/>
            <person name="Bowyer P."/>
            <person name="Cotty P.J."/>
            <person name="Dyer P.S."/>
            <person name="Egan A."/>
            <person name="Galens K."/>
            <person name="Fraser-Liggett C.M."/>
            <person name="Haas B.J."/>
            <person name="Inman J.M."/>
            <person name="Kent R."/>
            <person name="Lemieux S."/>
            <person name="Malavazi I."/>
            <person name="Orvis J."/>
            <person name="Roemer T."/>
            <person name="Ronning C.M."/>
            <person name="Sundaram J.P."/>
            <person name="Sutton G."/>
            <person name="Turner G."/>
            <person name="Venter J.C."/>
            <person name="White O.R."/>
            <person name="Whitty B.R."/>
            <person name="Youngman P."/>
            <person name="Wolfe K.H."/>
            <person name="Goldman G.H."/>
            <person name="Wortman J.R."/>
            <person name="Jiang B."/>
            <person name="Denning D.W."/>
            <person name="Nierman W.C."/>
        </authorList>
    </citation>
    <scope>NUCLEOTIDE SEQUENCE [LARGE SCALE GENOMIC DNA]</scope>
    <source>
        <strain evidence="3">ATCC 1007 / CBS 513.65 / DSM 816 / NCTC 3887 / NRRL 1</strain>
    </source>
</reference>
<organism evidence="2 3">
    <name type="scientific">Aspergillus clavatus (strain ATCC 1007 / CBS 513.65 / DSM 816 / NCTC 3887 / NRRL 1 / QM 1276 / 107)</name>
    <dbReference type="NCBI Taxonomy" id="344612"/>
    <lineage>
        <taxon>Eukaryota</taxon>
        <taxon>Fungi</taxon>
        <taxon>Dikarya</taxon>
        <taxon>Ascomycota</taxon>
        <taxon>Pezizomycotina</taxon>
        <taxon>Eurotiomycetes</taxon>
        <taxon>Eurotiomycetidae</taxon>
        <taxon>Eurotiales</taxon>
        <taxon>Aspergillaceae</taxon>
        <taxon>Aspergillus</taxon>
        <taxon>Aspergillus subgen. Fumigati</taxon>
    </lineage>
</organism>
<feature type="region of interest" description="Disordered" evidence="1">
    <location>
        <begin position="173"/>
        <end position="285"/>
    </location>
</feature>
<feature type="compositionally biased region" description="Acidic residues" evidence="1">
    <location>
        <begin position="249"/>
        <end position="259"/>
    </location>
</feature>
<evidence type="ECO:0000313" key="2">
    <source>
        <dbReference type="EMBL" id="EAW09309.1"/>
    </source>
</evidence>
<feature type="compositionally biased region" description="Polar residues" evidence="1">
    <location>
        <begin position="272"/>
        <end position="285"/>
    </location>
</feature>
<evidence type="ECO:0000313" key="3">
    <source>
        <dbReference type="Proteomes" id="UP000006701"/>
    </source>
</evidence>
<feature type="region of interest" description="Disordered" evidence="1">
    <location>
        <begin position="18"/>
        <end position="47"/>
    </location>
</feature>
<dbReference type="KEGG" id="act:ACLA_035120"/>
<keyword evidence="3" id="KW-1185">Reference proteome</keyword>
<dbReference type="OMA" id="EEWHKEN"/>
<protein>
    <submittedName>
        <fullName evidence="2">Uncharacterized protein</fullName>
    </submittedName>
</protein>
<dbReference type="HOGENOM" id="CLU_836723_0_0_1"/>
<dbReference type="EMBL" id="DS027056">
    <property type="protein sequence ID" value="EAW09309.1"/>
    <property type="molecule type" value="Genomic_DNA"/>
</dbReference>
<dbReference type="AlphaFoldDB" id="A1CJI5"/>
<dbReference type="GeneID" id="4702818"/>
<dbReference type="eggNOG" id="ENOG502RNXW">
    <property type="taxonomic scope" value="Eukaryota"/>
</dbReference>
<dbReference type="VEuPathDB" id="FungiDB:ACLA_035120"/>
<feature type="compositionally biased region" description="Basic and acidic residues" evidence="1">
    <location>
        <begin position="196"/>
        <end position="219"/>
    </location>
</feature>
<sequence length="385" mass="43646">MGDNYVMIRVRYEEDRKPSLSALDEDLQPSQRTVEISPEPEYGPKRPIPDHLADILEEWHRERKGLPPCGSYNSSRPVQQWKVFDRQGRQIQLSKYDIISPCTYSVLVLHPSDSPEMLVRSRLPHGSKHGTYLVAWLGLSKGYEAQCCAIRMFASSTKEIVYTQEVWNNNFPDLDPEGQGLKTSLSKAISQTQPQDRGRERERGQAQKKRSEQMKERALRNSRAVRNRADAGNSLESPDEFSDTASSSSEEEEEEEEEIVAASTAKKRKLQHQSSNAPVKSPRTTNSAKVTVKLVSYKSGAIRAFPLKECKTGKDLFHKAQTFFRLFDRDVEVKILSCQISPERMQHYLFDGSEGEFDLLVERAKGISSTDDGLVTIEVNHVLGL</sequence>
<feature type="compositionally biased region" description="Polar residues" evidence="1">
    <location>
        <begin position="181"/>
        <end position="195"/>
    </location>
</feature>
<accession>A1CJI5</accession>
<name>A1CJI5_ASPCL</name>
<proteinExistence type="predicted"/>
<dbReference type="OrthoDB" id="4450707at2759"/>
<dbReference type="Proteomes" id="UP000006701">
    <property type="component" value="Unassembled WGS sequence"/>
</dbReference>
<evidence type="ECO:0000256" key="1">
    <source>
        <dbReference type="SAM" id="MobiDB-lite"/>
    </source>
</evidence>
<dbReference type="RefSeq" id="XP_001270735.1">
    <property type="nucleotide sequence ID" value="XM_001270734.1"/>
</dbReference>
<gene>
    <name evidence="2" type="ORF">ACLA_035120</name>
</gene>